<reference evidence="1 2" key="1">
    <citation type="submission" date="2024-02" db="EMBL/GenBank/DDBJ databases">
        <title>De novo assembly and annotation of 12 fungi associated with fruit tree decline syndrome in Ontario, Canada.</title>
        <authorList>
            <person name="Sulman M."/>
            <person name="Ellouze W."/>
            <person name="Ilyukhin E."/>
        </authorList>
    </citation>
    <scope>NUCLEOTIDE SEQUENCE [LARGE SCALE GENOMIC DNA]</scope>
    <source>
        <strain evidence="1 2">M97-236</strain>
    </source>
</reference>
<dbReference type="InterPro" id="IPR035959">
    <property type="entry name" value="RutC-like_sf"/>
</dbReference>
<dbReference type="Pfam" id="PF01042">
    <property type="entry name" value="Ribonuc_L-PSP"/>
    <property type="match status" value="1"/>
</dbReference>
<dbReference type="PANTHER" id="PTHR43857">
    <property type="entry name" value="BLR7761 PROTEIN"/>
    <property type="match status" value="1"/>
</dbReference>
<dbReference type="Gene3D" id="3.30.1330.40">
    <property type="entry name" value="RutC-like"/>
    <property type="match status" value="1"/>
</dbReference>
<proteinExistence type="predicted"/>
<gene>
    <name evidence="1" type="ORF">SLS59_009367</name>
</gene>
<comment type="caution">
    <text evidence="1">The sequence shown here is derived from an EMBL/GenBank/DDBJ whole genome shotgun (WGS) entry which is preliminary data.</text>
</comment>
<name>A0ABR3QMV4_9PLEO</name>
<organism evidence="1 2">
    <name type="scientific">Nothophoma quercina</name>
    <dbReference type="NCBI Taxonomy" id="749835"/>
    <lineage>
        <taxon>Eukaryota</taxon>
        <taxon>Fungi</taxon>
        <taxon>Dikarya</taxon>
        <taxon>Ascomycota</taxon>
        <taxon>Pezizomycotina</taxon>
        <taxon>Dothideomycetes</taxon>
        <taxon>Pleosporomycetidae</taxon>
        <taxon>Pleosporales</taxon>
        <taxon>Pleosporineae</taxon>
        <taxon>Didymellaceae</taxon>
        <taxon>Nothophoma</taxon>
    </lineage>
</organism>
<dbReference type="InterPro" id="IPR006175">
    <property type="entry name" value="YjgF/YER057c/UK114"/>
</dbReference>
<dbReference type="PANTHER" id="PTHR43857:SF1">
    <property type="entry name" value="YJGH FAMILY PROTEIN"/>
    <property type="match status" value="1"/>
</dbReference>
<dbReference type="SUPFAM" id="SSF55298">
    <property type="entry name" value="YjgF-like"/>
    <property type="match status" value="1"/>
</dbReference>
<keyword evidence="2" id="KW-1185">Reference proteome</keyword>
<dbReference type="Proteomes" id="UP001521222">
    <property type="component" value="Unassembled WGS sequence"/>
</dbReference>
<protein>
    <submittedName>
        <fullName evidence="1">Uncharacterized protein</fullName>
    </submittedName>
</protein>
<evidence type="ECO:0000313" key="2">
    <source>
        <dbReference type="Proteomes" id="UP001521222"/>
    </source>
</evidence>
<evidence type="ECO:0000313" key="1">
    <source>
        <dbReference type="EMBL" id="KAL1593486.1"/>
    </source>
</evidence>
<accession>A0ABR3QMV4</accession>
<sequence length="133" mass="15123">MSHLQHFDYPGFGERSKDIFNYSQAVRIDKRIEISGQGGWDRITEEFPESLLGELNQTFDNIEHALQQAGGKGLEQVYKLRFFITVPLDEIAGDLARVMKERFKDHGPLASVIKVMGLYKTSRVEIEAEAHLG</sequence>
<dbReference type="EMBL" id="JAKIXB020000041">
    <property type="protein sequence ID" value="KAL1593486.1"/>
    <property type="molecule type" value="Genomic_DNA"/>
</dbReference>